<protein>
    <submittedName>
        <fullName evidence="2">Uncharacterized protein</fullName>
    </submittedName>
</protein>
<sequence>MYAFLLRHLPTPLVHALYTLWYGGLLLLLWLKWPAALGMGFRYGQL</sequence>
<evidence type="ECO:0000313" key="2">
    <source>
        <dbReference type="EMBL" id="OFA09109.1"/>
    </source>
</evidence>
<evidence type="ECO:0000256" key="1">
    <source>
        <dbReference type="SAM" id="Phobius"/>
    </source>
</evidence>
<keyword evidence="1" id="KW-1133">Transmembrane helix</keyword>
<evidence type="ECO:0000313" key="3">
    <source>
        <dbReference type="Proteomes" id="UP000175989"/>
    </source>
</evidence>
<feature type="transmembrane region" description="Helical" evidence="1">
    <location>
        <begin position="20"/>
        <end position="41"/>
    </location>
</feature>
<keyword evidence="1" id="KW-0812">Transmembrane</keyword>
<keyword evidence="1" id="KW-0472">Membrane</keyword>
<proteinExistence type="predicted"/>
<organism evidence="2 3">
    <name type="scientific">Duganella phyllosphaerae</name>
    <dbReference type="NCBI Taxonomy" id="762836"/>
    <lineage>
        <taxon>Bacteria</taxon>
        <taxon>Pseudomonadati</taxon>
        <taxon>Pseudomonadota</taxon>
        <taxon>Betaproteobacteria</taxon>
        <taxon>Burkholderiales</taxon>
        <taxon>Oxalobacteraceae</taxon>
        <taxon>Telluria group</taxon>
        <taxon>Duganella</taxon>
    </lineage>
</organism>
<name>A0A1E7X7P8_9BURK</name>
<comment type="caution">
    <text evidence="2">The sequence shown here is derived from an EMBL/GenBank/DDBJ whole genome shotgun (WGS) entry which is preliminary data.</text>
</comment>
<reference evidence="3" key="1">
    <citation type="journal article" date="2016" name="Front. Microbiol.">
        <title>Molecular Keys to the Janthinobacterium and Duganella spp. Interaction with the Plant Pathogen Fusarium graminearum.</title>
        <authorList>
            <person name="Haack F.S."/>
            <person name="Poehlein A."/>
            <person name="Kroger C."/>
            <person name="Voigt C.A."/>
            <person name="Piepenbring M."/>
            <person name="Bode H.B."/>
            <person name="Daniel R."/>
            <person name="Schafer W."/>
            <person name="Streit W.R."/>
        </authorList>
    </citation>
    <scope>NUCLEOTIDE SEQUENCE [LARGE SCALE GENOMIC DNA]</scope>
    <source>
        <strain evidence="3">T54</strain>
    </source>
</reference>
<dbReference type="RefSeq" id="WP_167359003.1">
    <property type="nucleotide sequence ID" value="NZ_LROM01000016.1"/>
</dbReference>
<accession>A0A1E7X7P8</accession>
<dbReference type="Proteomes" id="UP000175989">
    <property type="component" value="Unassembled WGS sequence"/>
</dbReference>
<dbReference type="AlphaFoldDB" id="A0A1E7X7P8"/>
<dbReference type="EMBL" id="LROM01000016">
    <property type="protein sequence ID" value="OFA09109.1"/>
    <property type="molecule type" value="Genomic_DNA"/>
</dbReference>
<gene>
    <name evidence="2" type="ORF">DUPY_01550</name>
</gene>
<keyword evidence="3" id="KW-1185">Reference proteome</keyword>